<feature type="domain" description="Endonuclease GajA/Old nuclease/RecF-like AAA" evidence="1">
    <location>
        <begin position="1"/>
        <end position="369"/>
    </location>
</feature>
<gene>
    <name evidence="2" type="ORF">HF885_10075</name>
</gene>
<dbReference type="RefSeq" id="WP_170104776.1">
    <property type="nucleotide sequence ID" value="NZ_JABAGR010000016.1"/>
</dbReference>
<dbReference type="Proteomes" id="UP000565613">
    <property type="component" value="Unassembled WGS sequence"/>
</dbReference>
<comment type="caution">
    <text evidence="2">The sequence shown here is derived from an EMBL/GenBank/DDBJ whole genome shotgun (WGS) entry which is preliminary data.</text>
</comment>
<dbReference type="InterPro" id="IPR051396">
    <property type="entry name" value="Bact_Antivir_Def_Nuclease"/>
</dbReference>
<dbReference type="PANTHER" id="PTHR43581:SF2">
    <property type="entry name" value="EXCINUCLEASE ATPASE SUBUNIT"/>
    <property type="match status" value="1"/>
</dbReference>
<dbReference type="PANTHER" id="PTHR43581">
    <property type="entry name" value="ATP/GTP PHOSPHATASE"/>
    <property type="match status" value="1"/>
</dbReference>
<name>A0A7X9Y1P9_9ACTN</name>
<accession>A0A7X9Y1P9</accession>
<proteinExistence type="predicted"/>
<evidence type="ECO:0000259" key="1">
    <source>
        <dbReference type="Pfam" id="PF13175"/>
    </source>
</evidence>
<dbReference type="SUPFAM" id="SSF52540">
    <property type="entry name" value="P-loop containing nucleoside triphosphate hydrolases"/>
    <property type="match status" value="1"/>
</dbReference>
<evidence type="ECO:0000313" key="3">
    <source>
        <dbReference type="Proteomes" id="UP000565613"/>
    </source>
</evidence>
<dbReference type="InterPro" id="IPR041685">
    <property type="entry name" value="AAA_GajA/Old/RecF-like"/>
</dbReference>
<dbReference type="InterPro" id="IPR027417">
    <property type="entry name" value="P-loop_NTPase"/>
</dbReference>
<reference evidence="2 3" key="1">
    <citation type="submission" date="2020-04" db="EMBL/GenBank/DDBJ databases">
        <authorList>
            <person name="Hitch T.C.A."/>
            <person name="Wylensek D."/>
            <person name="Clavel T."/>
        </authorList>
    </citation>
    <scope>NUCLEOTIDE SEQUENCE [LARGE SCALE GENOMIC DNA]</scope>
    <source>
        <strain evidence="2 3">105184</strain>
    </source>
</reference>
<sequence length="592" mass="67158">MRVSRVRIVNYRNLKSIDVPFDNLVALVGENNSGKSNFLKALSLPFTNDESGVSKSLSWFDINDEAKEGYYSFIQEHRQDILEEHVDPESFRSIIPSVSVTIDFQPEPIDAYDVKDILVPEGDNVVPRIQYKWSVSDPQDLLSLVSSLLRDEEDISDIKMSLLPMNEFRYEVVTPSSEGNKWLPYDVSTRFKCFELSANRDDFAANPKRIGSKPLIHLLQGKVDSEGQKRIEKGYGGFLETIREAAKLDEVINWQDYSDDPHARDFFDSISVLPNMPAMSSILSGIRLGYDDESLSLQGLGHRNLVLMAVMLNAYLEASHDISLRVVEVEEPEAHLCANNVLLMASFFKAFGDKDSRTQLVYTTHDAEFVNKVGLDKVIVLHGGAAVSLKEELGPEEMDYLSNNPNTDIFKLLFSHRLVLVEGITEELLIKSFLQAKRGLNDIKVLSFHKGYRDIIDIWKKINLGNANKLAVIRDFDDQPNAKREHEKKADSQVYVSTTTGYTLETDFVNSGDNYQMLIKHYGEEFGWVGMDENQLQEDWRKNKKTGVMFRVCHDLVDGKLPEFTMPSHIMAALDFLNEPIEKKQAGPEALV</sequence>
<protein>
    <submittedName>
        <fullName evidence="2">AAA family ATPase</fullName>
    </submittedName>
</protein>
<dbReference type="Gene3D" id="3.40.50.300">
    <property type="entry name" value="P-loop containing nucleotide triphosphate hydrolases"/>
    <property type="match status" value="1"/>
</dbReference>
<evidence type="ECO:0000313" key="2">
    <source>
        <dbReference type="EMBL" id="NMF26755.1"/>
    </source>
</evidence>
<dbReference type="Pfam" id="PF13175">
    <property type="entry name" value="AAA_15"/>
    <property type="match status" value="1"/>
</dbReference>
<dbReference type="EMBL" id="JABAGR010000016">
    <property type="protein sequence ID" value="NMF26755.1"/>
    <property type="molecule type" value="Genomic_DNA"/>
</dbReference>
<organism evidence="2 3">
    <name type="scientific">Parafannyhessea umbonata</name>
    <dbReference type="NCBI Taxonomy" id="604330"/>
    <lineage>
        <taxon>Bacteria</taxon>
        <taxon>Bacillati</taxon>
        <taxon>Actinomycetota</taxon>
        <taxon>Coriobacteriia</taxon>
        <taxon>Coriobacteriales</taxon>
        <taxon>Atopobiaceae</taxon>
        <taxon>Parafannyhessea</taxon>
    </lineage>
</organism>
<dbReference type="AlphaFoldDB" id="A0A7X9Y1P9"/>